<dbReference type="EMBL" id="CP053452">
    <property type="protein sequence ID" value="QJW98958.1"/>
    <property type="molecule type" value="Genomic_DNA"/>
</dbReference>
<dbReference type="AlphaFoldDB" id="A0A6M5YYM5"/>
<organism evidence="2 3">
    <name type="scientific">Frigoriglobus tundricola</name>
    <dbReference type="NCBI Taxonomy" id="2774151"/>
    <lineage>
        <taxon>Bacteria</taxon>
        <taxon>Pseudomonadati</taxon>
        <taxon>Planctomycetota</taxon>
        <taxon>Planctomycetia</taxon>
        <taxon>Gemmatales</taxon>
        <taxon>Gemmataceae</taxon>
        <taxon>Frigoriglobus</taxon>
    </lineage>
</organism>
<dbReference type="KEGG" id="ftj:FTUN_6553"/>
<keyword evidence="3" id="KW-1185">Reference proteome</keyword>
<proteinExistence type="predicted"/>
<evidence type="ECO:0000256" key="1">
    <source>
        <dbReference type="SAM" id="MobiDB-lite"/>
    </source>
</evidence>
<name>A0A6M5YYM5_9BACT</name>
<protein>
    <submittedName>
        <fullName evidence="2">Uncharacterized protein</fullName>
    </submittedName>
</protein>
<reference evidence="3" key="1">
    <citation type="submission" date="2020-05" db="EMBL/GenBank/DDBJ databases">
        <title>Frigoriglobus tundricola gen. nov., sp. nov., a psychrotolerant cellulolytic planctomycete of the family Gemmataceae with two divergent copies of 16S rRNA gene.</title>
        <authorList>
            <person name="Kulichevskaya I.S."/>
            <person name="Ivanova A.A."/>
            <person name="Naumoff D.G."/>
            <person name="Beletsky A.V."/>
            <person name="Rijpstra W.I.C."/>
            <person name="Sinninghe Damste J.S."/>
            <person name="Mardanov A.V."/>
            <person name="Ravin N.V."/>
            <person name="Dedysh S.N."/>
        </authorList>
    </citation>
    <scope>NUCLEOTIDE SEQUENCE [LARGE SCALE GENOMIC DNA]</scope>
    <source>
        <strain evidence="3">PL17</strain>
    </source>
</reference>
<evidence type="ECO:0000313" key="3">
    <source>
        <dbReference type="Proteomes" id="UP000503447"/>
    </source>
</evidence>
<accession>A0A6M5YYM5</accession>
<feature type="region of interest" description="Disordered" evidence="1">
    <location>
        <begin position="25"/>
        <end position="48"/>
    </location>
</feature>
<gene>
    <name evidence="2" type="ORF">FTUN_6553</name>
</gene>
<evidence type="ECO:0000313" key="2">
    <source>
        <dbReference type="EMBL" id="QJW98958.1"/>
    </source>
</evidence>
<sequence>MNPAAGAKGGTAGGSVFREIAKIAGAEPARSSEDATCPGARRGATSVQ</sequence>
<dbReference type="Proteomes" id="UP000503447">
    <property type="component" value="Chromosome"/>
</dbReference>